<reference evidence="2" key="1">
    <citation type="submission" date="2013-02" db="EMBL/GenBank/DDBJ databases">
        <authorList>
            <person name="Hughes D."/>
        </authorList>
    </citation>
    <scope>NUCLEOTIDE SEQUENCE</scope>
    <source>
        <strain>Durham</strain>
        <strain evidence="2">NC isolate 2 -- Noor lab</strain>
    </source>
</reference>
<protein>
    <submittedName>
        <fullName evidence="1">Uncharacterized protein</fullName>
    </submittedName>
</protein>
<dbReference type="EnsemblMetazoa" id="MESCA004949-RA">
    <property type="protein sequence ID" value="MESCA004949-PA"/>
    <property type="gene ID" value="MESCA004949"/>
</dbReference>
<reference evidence="1" key="2">
    <citation type="submission" date="2015-06" db="UniProtKB">
        <authorList>
            <consortium name="EnsemblMetazoa"/>
        </authorList>
    </citation>
    <scope>IDENTIFICATION</scope>
</reference>
<dbReference type="EMBL" id="CAQQ02043456">
    <property type="status" value="NOT_ANNOTATED_CDS"/>
    <property type="molecule type" value="Genomic_DNA"/>
</dbReference>
<organism evidence="1 2">
    <name type="scientific">Megaselia scalaris</name>
    <name type="common">Humpbacked fly</name>
    <name type="synonym">Phora scalaris</name>
    <dbReference type="NCBI Taxonomy" id="36166"/>
    <lineage>
        <taxon>Eukaryota</taxon>
        <taxon>Metazoa</taxon>
        <taxon>Ecdysozoa</taxon>
        <taxon>Arthropoda</taxon>
        <taxon>Hexapoda</taxon>
        <taxon>Insecta</taxon>
        <taxon>Pterygota</taxon>
        <taxon>Neoptera</taxon>
        <taxon>Endopterygota</taxon>
        <taxon>Diptera</taxon>
        <taxon>Brachycera</taxon>
        <taxon>Muscomorpha</taxon>
        <taxon>Platypezoidea</taxon>
        <taxon>Phoridae</taxon>
        <taxon>Megaseliini</taxon>
        <taxon>Megaselia</taxon>
    </lineage>
</organism>
<sequence length="85" mass="9649">MERVFILRGLNYMISLAYGFLSIHSSSLHENLQTFGAASDCSLFFSSVSGLSTVLLRLHIDFLSNYHLQCKISHKLLTTYYDLKA</sequence>
<keyword evidence="2" id="KW-1185">Reference proteome</keyword>
<dbReference type="Proteomes" id="UP000015102">
    <property type="component" value="Unassembled WGS sequence"/>
</dbReference>
<dbReference type="AlphaFoldDB" id="T1GN10"/>
<dbReference type="EMBL" id="CAQQ02043457">
    <property type="status" value="NOT_ANNOTATED_CDS"/>
    <property type="molecule type" value="Genomic_DNA"/>
</dbReference>
<name>T1GN10_MEGSC</name>
<accession>T1GN10</accession>
<evidence type="ECO:0000313" key="1">
    <source>
        <dbReference type="EnsemblMetazoa" id="MESCA004949-PA"/>
    </source>
</evidence>
<evidence type="ECO:0000313" key="2">
    <source>
        <dbReference type="Proteomes" id="UP000015102"/>
    </source>
</evidence>
<proteinExistence type="predicted"/>
<dbReference type="HOGENOM" id="CLU_2515248_0_0_1"/>